<comment type="catalytic activity">
    <reaction evidence="10 11">
        <text>L-cysteinyl-[protein] + hexadecanoyl-CoA = S-hexadecanoyl-L-cysteinyl-[protein] + CoA</text>
        <dbReference type="Rhea" id="RHEA:36683"/>
        <dbReference type="Rhea" id="RHEA-COMP:10131"/>
        <dbReference type="Rhea" id="RHEA-COMP:11032"/>
        <dbReference type="ChEBI" id="CHEBI:29950"/>
        <dbReference type="ChEBI" id="CHEBI:57287"/>
        <dbReference type="ChEBI" id="CHEBI:57379"/>
        <dbReference type="ChEBI" id="CHEBI:74151"/>
        <dbReference type="EC" id="2.3.1.225"/>
    </reaction>
</comment>
<sequence>RFCLGGRVVFGPDIRSLVTTVFLILAPVAIFCVFVVRHLLHKFPQYNSGYAILVVTIVYTFYVLLLLLITSARDPGIVPRALHPPEPEDLVESENLAEHGSGQTPRLSFPRFKDVIVNGEIVKVKYCETCMVYRPPRCSHCSICDNCVERFDHHCPWVGQCIGQRNYLFFFIFVASTTILCIYVFAISALYIKFIMDGDEGTVWEAMRQSPASVILMMYTFISVWFVGGLTIFHLFLISRNETTYENFRQRSENRLNPYDRGTANNFGEIFCTKIRPSKNNFRAMVEQDVPRQTVNVPPDTDNQDDAGNFRMKIGSDVEAGEPSSAGGARGLEGEGNEELRSQHNNSRDVGLNIKEGYDDAFARAIGRPISSENSDARSGVYPRRSSWGRRSENFEISPDILSLGSGVTESGRFSGHITPPGNR</sequence>
<feature type="transmembrane region" description="Helical" evidence="11">
    <location>
        <begin position="212"/>
        <end position="238"/>
    </location>
</feature>
<keyword evidence="15" id="KW-1185">Reference proteome</keyword>
<dbReference type="Proteomes" id="UP000824469">
    <property type="component" value="Unassembled WGS sequence"/>
</dbReference>
<dbReference type="GO" id="GO:0006612">
    <property type="term" value="P:protein targeting to membrane"/>
    <property type="evidence" value="ECO:0007669"/>
    <property type="project" value="TreeGrafter"/>
</dbReference>
<dbReference type="EMBL" id="JAHRHJ020000007">
    <property type="protein sequence ID" value="KAH9308269.1"/>
    <property type="molecule type" value="Genomic_DNA"/>
</dbReference>
<protein>
    <recommendedName>
        <fullName evidence="11">S-acyltransferase</fullName>
        <ecNumber evidence="11">2.3.1.225</ecNumber>
    </recommendedName>
    <alternativeName>
        <fullName evidence="11">Palmitoyltransferase</fullName>
    </alternativeName>
</protein>
<comment type="subcellular location">
    <subcellularLocation>
        <location evidence="1">Endomembrane system</location>
        <topology evidence="1">Multi-pass membrane protein</topology>
    </subcellularLocation>
</comment>
<keyword evidence="5 11" id="KW-1133">Transmembrane helix</keyword>
<comment type="domain">
    <text evidence="11">The DHHC domain is required for palmitoyltransferase activity.</text>
</comment>
<feature type="region of interest" description="Disordered" evidence="12">
    <location>
        <begin position="288"/>
        <end position="351"/>
    </location>
</feature>
<evidence type="ECO:0000256" key="3">
    <source>
        <dbReference type="ARBA" id="ARBA00022679"/>
    </source>
</evidence>
<evidence type="ECO:0000256" key="11">
    <source>
        <dbReference type="RuleBase" id="RU079119"/>
    </source>
</evidence>
<dbReference type="GO" id="GO:0005783">
    <property type="term" value="C:endoplasmic reticulum"/>
    <property type="evidence" value="ECO:0007669"/>
    <property type="project" value="TreeGrafter"/>
</dbReference>
<evidence type="ECO:0000256" key="4">
    <source>
        <dbReference type="ARBA" id="ARBA00022692"/>
    </source>
</evidence>
<name>A0AA38KS46_TAXCH</name>
<dbReference type="OMA" id="MATTWER"/>
<feature type="transmembrane region" description="Helical" evidence="11">
    <location>
        <begin position="48"/>
        <end position="70"/>
    </location>
</feature>
<feature type="transmembrane region" description="Helical" evidence="11">
    <location>
        <begin position="17"/>
        <end position="36"/>
    </location>
</feature>
<keyword evidence="7" id="KW-0564">Palmitate</keyword>
<evidence type="ECO:0000313" key="15">
    <source>
        <dbReference type="Proteomes" id="UP000824469"/>
    </source>
</evidence>
<keyword evidence="4 11" id="KW-0812">Transmembrane</keyword>
<dbReference type="PROSITE" id="PS50216">
    <property type="entry name" value="DHHC"/>
    <property type="match status" value="1"/>
</dbReference>
<gene>
    <name evidence="14" type="ORF">KI387_036180</name>
</gene>
<reference evidence="14 15" key="1">
    <citation type="journal article" date="2021" name="Nat. Plants">
        <title>The Taxus genome provides insights into paclitaxel biosynthesis.</title>
        <authorList>
            <person name="Xiong X."/>
            <person name="Gou J."/>
            <person name="Liao Q."/>
            <person name="Li Y."/>
            <person name="Zhou Q."/>
            <person name="Bi G."/>
            <person name="Li C."/>
            <person name="Du R."/>
            <person name="Wang X."/>
            <person name="Sun T."/>
            <person name="Guo L."/>
            <person name="Liang H."/>
            <person name="Lu P."/>
            <person name="Wu Y."/>
            <person name="Zhang Z."/>
            <person name="Ro D.K."/>
            <person name="Shang Y."/>
            <person name="Huang S."/>
            <person name="Yan J."/>
        </authorList>
    </citation>
    <scope>NUCLEOTIDE SEQUENCE [LARGE SCALE GENOMIC DNA]</scope>
    <source>
        <strain evidence="14">Ta-2019</strain>
    </source>
</reference>
<evidence type="ECO:0000256" key="12">
    <source>
        <dbReference type="SAM" id="MobiDB-lite"/>
    </source>
</evidence>
<proteinExistence type="inferred from homology"/>
<keyword evidence="6 11" id="KW-0472">Membrane</keyword>
<dbReference type="Pfam" id="PF01529">
    <property type="entry name" value="DHHC"/>
    <property type="match status" value="1"/>
</dbReference>
<evidence type="ECO:0000256" key="10">
    <source>
        <dbReference type="ARBA" id="ARBA00048048"/>
    </source>
</evidence>
<evidence type="ECO:0000313" key="14">
    <source>
        <dbReference type="EMBL" id="KAH9308269.1"/>
    </source>
</evidence>
<dbReference type="PANTHER" id="PTHR22883:SF43">
    <property type="entry name" value="PALMITOYLTRANSFERASE APP"/>
    <property type="match status" value="1"/>
</dbReference>
<dbReference type="GO" id="GO:0019706">
    <property type="term" value="F:protein-cysteine S-palmitoyltransferase activity"/>
    <property type="evidence" value="ECO:0007669"/>
    <property type="project" value="UniProtKB-EC"/>
</dbReference>
<evidence type="ECO:0000259" key="13">
    <source>
        <dbReference type="Pfam" id="PF01529"/>
    </source>
</evidence>
<organism evidence="14 15">
    <name type="scientific">Taxus chinensis</name>
    <name type="common">Chinese yew</name>
    <name type="synonym">Taxus wallichiana var. chinensis</name>
    <dbReference type="NCBI Taxonomy" id="29808"/>
    <lineage>
        <taxon>Eukaryota</taxon>
        <taxon>Viridiplantae</taxon>
        <taxon>Streptophyta</taxon>
        <taxon>Embryophyta</taxon>
        <taxon>Tracheophyta</taxon>
        <taxon>Spermatophyta</taxon>
        <taxon>Pinopsida</taxon>
        <taxon>Pinidae</taxon>
        <taxon>Conifers II</taxon>
        <taxon>Cupressales</taxon>
        <taxon>Taxaceae</taxon>
        <taxon>Taxus</taxon>
    </lineage>
</organism>
<keyword evidence="3 11" id="KW-0808">Transferase</keyword>
<evidence type="ECO:0000256" key="2">
    <source>
        <dbReference type="ARBA" id="ARBA00008574"/>
    </source>
</evidence>
<evidence type="ECO:0000256" key="9">
    <source>
        <dbReference type="ARBA" id="ARBA00023315"/>
    </source>
</evidence>
<dbReference type="InterPro" id="IPR039859">
    <property type="entry name" value="PFA4/ZDH16/20/ERF2-like"/>
</dbReference>
<feature type="domain" description="Palmitoyltransferase DHHC" evidence="13">
    <location>
        <begin position="125"/>
        <end position="250"/>
    </location>
</feature>
<dbReference type="PANTHER" id="PTHR22883">
    <property type="entry name" value="ZINC FINGER DHHC DOMAIN CONTAINING PROTEIN"/>
    <property type="match status" value="1"/>
</dbReference>
<accession>A0AA38KS46</accession>
<dbReference type="EC" id="2.3.1.225" evidence="11"/>
<evidence type="ECO:0000256" key="5">
    <source>
        <dbReference type="ARBA" id="ARBA00022989"/>
    </source>
</evidence>
<keyword evidence="9 11" id="KW-0012">Acyltransferase</keyword>
<evidence type="ECO:0000256" key="8">
    <source>
        <dbReference type="ARBA" id="ARBA00023288"/>
    </source>
</evidence>
<evidence type="ECO:0000256" key="1">
    <source>
        <dbReference type="ARBA" id="ARBA00004127"/>
    </source>
</evidence>
<feature type="non-terminal residue" evidence="14">
    <location>
        <position position="424"/>
    </location>
</feature>
<feature type="region of interest" description="Disordered" evidence="12">
    <location>
        <begin position="371"/>
        <end position="424"/>
    </location>
</feature>
<dbReference type="AlphaFoldDB" id="A0AA38KS46"/>
<keyword evidence="8" id="KW-0449">Lipoprotein</keyword>
<comment type="caution">
    <text evidence="14">The sequence shown here is derived from an EMBL/GenBank/DDBJ whole genome shotgun (WGS) entry which is preliminary data.</text>
</comment>
<feature type="transmembrane region" description="Helical" evidence="11">
    <location>
        <begin position="167"/>
        <end position="192"/>
    </location>
</feature>
<evidence type="ECO:0000256" key="7">
    <source>
        <dbReference type="ARBA" id="ARBA00023139"/>
    </source>
</evidence>
<comment type="similarity">
    <text evidence="2 11">Belongs to the DHHC palmitoyltransferase family.</text>
</comment>
<evidence type="ECO:0000256" key="6">
    <source>
        <dbReference type="ARBA" id="ARBA00023136"/>
    </source>
</evidence>
<dbReference type="GO" id="GO:0005794">
    <property type="term" value="C:Golgi apparatus"/>
    <property type="evidence" value="ECO:0007669"/>
    <property type="project" value="TreeGrafter"/>
</dbReference>
<dbReference type="InterPro" id="IPR001594">
    <property type="entry name" value="Palmitoyltrfase_DHHC"/>
</dbReference>